<dbReference type="InterPro" id="IPR006073">
    <property type="entry name" value="GTP-bd"/>
</dbReference>
<keyword evidence="3" id="KW-1185">Reference proteome</keyword>
<dbReference type="Pfam" id="PF01926">
    <property type="entry name" value="MMR_HSR1"/>
    <property type="match status" value="1"/>
</dbReference>
<feature type="non-terminal residue" evidence="2">
    <location>
        <position position="232"/>
    </location>
</feature>
<accession>A0A067S5W2</accession>
<reference evidence="3" key="1">
    <citation type="journal article" date="2014" name="Proc. Natl. Acad. Sci. U.S.A.">
        <title>Extensive sampling of basidiomycete genomes demonstrates inadequacy of the white-rot/brown-rot paradigm for wood decay fungi.</title>
        <authorList>
            <person name="Riley R."/>
            <person name="Salamov A.A."/>
            <person name="Brown D.W."/>
            <person name="Nagy L.G."/>
            <person name="Floudas D."/>
            <person name="Held B.W."/>
            <person name="Levasseur A."/>
            <person name="Lombard V."/>
            <person name="Morin E."/>
            <person name="Otillar R."/>
            <person name="Lindquist E.A."/>
            <person name="Sun H."/>
            <person name="LaButti K.M."/>
            <person name="Schmutz J."/>
            <person name="Jabbour D."/>
            <person name="Luo H."/>
            <person name="Baker S.E."/>
            <person name="Pisabarro A.G."/>
            <person name="Walton J.D."/>
            <person name="Blanchette R.A."/>
            <person name="Henrissat B."/>
            <person name="Martin F."/>
            <person name="Cullen D."/>
            <person name="Hibbett D.S."/>
            <person name="Grigoriev I.V."/>
        </authorList>
    </citation>
    <scope>NUCLEOTIDE SEQUENCE [LARGE SCALE GENOMIC DNA]</scope>
    <source>
        <strain evidence="3">CBS 339.88</strain>
    </source>
</reference>
<feature type="non-terminal residue" evidence="2">
    <location>
        <position position="1"/>
    </location>
</feature>
<organism evidence="2 3">
    <name type="scientific">Galerina marginata (strain CBS 339.88)</name>
    <dbReference type="NCBI Taxonomy" id="685588"/>
    <lineage>
        <taxon>Eukaryota</taxon>
        <taxon>Fungi</taxon>
        <taxon>Dikarya</taxon>
        <taxon>Basidiomycota</taxon>
        <taxon>Agaricomycotina</taxon>
        <taxon>Agaricomycetes</taxon>
        <taxon>Agaricomycetidae</taxon>
        <taxon>Agaricales</taxon>
        <taxon>Agaricineae</taxon>
        <taxon>Strophariaceae</taxon>
        <taxon>Galerina</taxon>
    </lineage>
</organism>
<dbReference type="HOGENOM" id="CLU_018003_2_1_1"/>
<dbReference type="Proteomes" id="UP000027222">
    <property type="component" value="Unassembled WGS sequence"/>
</dbReference>
<gene>
    <name evidence="2" type="ORF">GALMADRAFT_45038</name>
</gene>
<dbReference type="InterPro" id="IPR027417">
    <property type="entry name" value="P-loop_NTPase"/>
</dbReference>
<feature type="domain" description="G" evidence="1">
    <location>
        <begin position="2"/>
        <end position="63"/>
    </location>
</feature>
<evidence type="ECO:0000313" key="3">
    <source>
        <dbReference type="Proteomes" id="UP000027222"/>
    </source>
</evidence>
<sequence length="232" mass="25818">RIMGPTGTGKSSFIRVVTGSGNVIVGNSLDSQTSQVSYHAFRHRDGGKVMLVDTPGFDDSRQELTDADILQMISGFLMMEYRKGRKLNGVIYMHNISNTRMGGVGLRNLKMFKQLVGEECFCNVIIVTTMWSATDLAIGEKREEELKAKDVFFKPLLCKGAQILRHDSGLASARHIIDIMAQNPPKALLIQTELSEPGKRLVDSSAGSELIAEFERWNERDGKKLRDLEAEL</sequence>
<dbReference type="OrthoDB" id="8954335at2759"/>
<dbReference type="GO" id="GO:0005525">
    <property type="term" value="F:GTP binding"/>
    <property type="evidence" value="ECO:0007669"/>
    <property type="project" value="InterPro"/>
</dbReference>
<name>A0A067S5W2_GALM3</name>
<evidence type="ECO:0000313" key="2">
    <source>
        <dbReference type="EMBL" id="KDR66196.1"/>
    </source>
</evidence>
<protein>
    <recommendedName>
        <fullName evidence="1">G domain-containing protein</fullName>
    </recommendedName>
</protein>
<dbReference type="Gene3D" id="3.40.50.300">
    <property type="entry name" value="P-loop containing nucleotide triphosphate hydrolases"/>
    <property type="match status" value="1"/>
</dbReference>
<dbReference type="SUPFAM" id="SSF52540">
    <property type="entry name" value="P-loop containing nucleoside triphosphate hydrolases"/>
    <property type="match status" value="1"/>
</dbReference>
<proteinExistence type="predicted"/>
<dbReference type="EMBL" id="KL142426">
    <property type="protein sequence ID" value="KDR66196.1"/>
    <property type="molecule type" value="Genomic_DNA"/>
</dbReference>
<evidence type="ECO:0000259" key="1">
    <source>
        <dbReference type="Pfam" id="PF01926"/>
    </source>
</evidence>
<dbReference type="AlphaFoldDB" id="A0A067S5W2"/>